<dbReference type="Proteomes" id="UP000282574">
    <property type="component" value="Unassembled WGS sequence"/>
</dbReference>
<proteinExistence type="predicted"/>
<evidence type="ECO:0000313" key="2">
    <source>
        <dbReference type="Proteomes" id="UP000282574"/>
    </source>
</evidence>
<comment type="caution">
    <text evidence="1">The sequence shown here is derived from an EMBL/GenBank/DDBJ whole genome shotgun (WGS) entry which is preliminary data.</text>
</comment>
<dbReference type="EMBL" id="RSCK01000145">
    <property type="protein sequence ID" value="RUT00496.1"/>
    <property type="molecule type" value="Genomic_DNA"/>
</dbReference>
<gene>
    <name evidence="1" type="ORF">DSM107010_67800</name>
</gene>
<evidence type="ECO:0000313" key="1">
    <source>
        <dbReference type="EMBL" id="RUT00496.1"/>
    </source>
</evidence>
<reference evidence="1 2" key="1">
    <citation type="journal article" date="2019" name="Genome Biol. Evol.">
        <title>Day and night: Metabolic profiles and evolutionary relationships of six axenic non-marine cyanobacteria.</title>
        <authorList>
            <person name="Will S.E."/>
            <person name="Henke P."/>
            <person name="Boedeker C."/>
            <person name="Huang S."/>
            <person name="Brinkmann H."/>
            <person name="Rohde M."/>
            <person name="Jarek M."/>
            <person name="Friedl T."/>
            <person name="Seufert S."/>
            <person name="Schumacher M."/>
            <person name="Overmann J."/>
            <person name="Neumann-Schaal M."/>
            <person name="Petersen J."/>
        </authorList>
    </citation>
    <scope>NUCLEOTIDE SEQUENCE [LARGE SCALE GENOMIC DNA]</scope>
    <source>
        <strain evidence="1 2">SAG 39.79</strain>
    </source>
</reference>
<accession>A0AB37U8P6</accession>
<organism evidence="1 2">
    <name type="scientific">Chroococcidiopsis cubana SAG 39.79</name>
    <dbReference type="NCBI Taxonomy" id="388085"/>
    <lineage>
        <taxon>Bacteria</taxon>
        <taxon>Bacillati</taxon>
        <taxon>Cyanobacteriota</taxon>
        <taxon>Cyanophyceae</taxon>
        <taxon>Chroococcidiopsidales</taxon>
        <taxon>Chroococcidiopsidaceae</taxon>
        <taxon>Chroococcidiopsis</taxon>
    </lineage>
</organism>
<sequence length="78" mass="9085">MSDSDDLFRKLDEMQSRWKNDGFSPVEGEILIFPELEFAVSAISKLRYRGAEQWKVYTGLIRDTCKTVPRNEITLTIE</sequence>
<protein>
    <submittedName>
        <fullName evidence="1">Uncharacterized protein</fullName>
    </submittedName>
</protein>
<dbReference type="AlphaFoldDB" id="A0AB37U8P6"/>
<keyword evidence="2" id="KW-1185">Reference proteome</keyword>
<name>A0AB37U8P6_9CYAN</name>